<dbReference type="CDD" id="cd19051">
    <property type="entry name" value="LGIC_TM_cation"/>
    <property type="match status" value="1"/>
</dbReference>
<feature type="transmembrane region" description="Helical" evidence="12">
    <location>
        <begin position="315"/>
        <end position="338"/>
    </location>
</feature>
<keyword evidence="3 12" id="KW-0813">Transport</keyword>
<evidence type="ECO:0000256" key="7">
    <source>
        <dbReference type="ARBA" id="ARBA00023065"/>
    </source>
</evidence>
<dbReference type="CDD" id="cd18997">
    <property type="entry name" value="LGIC_ECD_nAChR"/>
    <property type="match status" value="1"/>
</dbReference>
<organism evidence="15 16">
    <name type="scientific">Haemonchus contortus</name>
    <name type="common">Barber pole worm</name>
    <dbReference type="NCBI Taxonomy" id="6289"/>
    <lineage>
        <taxon>Eukaryota</taxon>
        <taxon>Metazoa</taxon>
        <taxon>Ecdysozoa</taxon>
        <taxon>Nematoda</taxon>
        <taxon>Chromadorea</taxon>
        <taxon>Rhabditida</taxon>
        <taxon>Rhabditina</taxon>
        <taxon>Rhabditomorpha</taxon>
        <taxon>Strongyloidea</taxon>
        <taxon>Trichostrongylidae</taxon>
        <taxon>Haemonchus</taxon>
    </lineage>
</organism>
<keyword evidence="5" id="KW-0732">Signal</keyword>
<keyword evidence="7 12" id="KW-0406">Ion transport</keyword>
<dbReference type="InterPro" id="IPR038050">
    <property type="entry name" value="Neuro_actylchol_rec"/>
</dbReference>
<dbReference type="InterPro" id="IPR036719">
    <property type="entry name" value="Neuro-gated_channel_TM_sf"/>
</dbReference>
<feature type="transmembrane region" description="Helical" evidence="12">
    <location>
        <begin position="555"/>
        <end position="578"/>
    </location>
</feature>
<dbReference type="WBParaSite" id="HCON_00079610-00001">
    <property type="protein sequence ID" value="HCON_00079610-00001"/>
    <property type="gene ID" value="HCON_00079610"/>
</dbReference>
<keyword evidence="10" id="KW-1071">Ligand-gated ion channel</keyword>
<dbReference type="PROSITE" id="PS00236">
    <property type="entry name" value="NEUROTR_ION_CHANNEL"/>
    <property type="match status" value="1"/>
</dbReference>
<keyword evidence="6 12" id="KW-1133">Transmembrane helix</keyword>
<evidence type="ECO:0000256" key="1">
    <source>
        <dbReference type="ARBA" id="ARBA00004651"/>
    </source>
</evidence>
<name>A0A7I4YEI0_HAECO</name>
<reference evidence="16" key="1">
    <citation type="submission" date="2020-12" db="UniProtKB">
        <authorList>
            <consortium name="WormBaseParasite"/>
        </authorList>
    </citation>
    <scope>IDENTIFICATION</scope>
    <source>
        <strain evidence="16">MHco3</strain>
    </source>
</reference>
<dbReference type="OMA" id="AIHGQKH"/>
<accession>A0A7I4YEI0</accession>
<dbReference type="OrthoDB" id="5816887at2759"/>
<evidence type="ECO:0000256" key="5">
    <source>
        <dbReference type="ARBA" id="ARBA00022729"/>
    </source>
</evidence>
<protein>
    <submittedName>
        <fullName evidence="16">ACR-5-like protein</fullName>
    </submittedName>
</protein>
<dbReference type="Gene3D" id="2.70.170.10">
    <property type="entry name" value="Neurotransmitter-gated ion-channel ligand-binding domain"/>
    <property type="match status" value="1"/>
</dbReference>
<evidence type="ECO:0000256" key="6">
    <source>
        <dbReference type="ARBA" id="ARBA00022989"/>
    </source>
</evidence>
<dbReference type="PRINTS" id="PR00252">
    <property type="entry name" value="NRIONCHANNEL"/>
</dbReference>
<dbReference type="InterPro" id="IPR036734">
    <property type="entry name" value="Neur_chan_lig-bd_sf"/>
</dbReference>
<dbReference type="Pfam" id="PF02931">
    <property type="entry name" value="Neur_chan_LBD"/>
    <property type="match status" value="1"/>
</dbReference>
<dbReference type="InterPro" id="IPR018000">
    <property type="entry name" value="Neurotransmitter_ion_chnl_CS"/>
</dbReference>
<feature type="domain" description="Neurotransmitter-gated ion-channel ligand-binding" evidence="13">
    <location>
        <begin position="98"/>
        <end position="314"/>
    </location>
</feature>
<comment type="subcellular location">
    <subcellularLocation>
        <location evidence="1">Cell membrane</location>
        <topology evidence="1">Multi-pass membrane protein</topology>
    </subcellularLocation>
</comment>
<evidence type="ECO:0000256" key="8">
    <source>
        <dbReference type="ARBA" id="ARBA00023136"/>
    </source>
</evidence>
<dbReference type="Proteomes" id="UP000025227">
    <property type="component" value="Unplaced"/>
</dbReference>
<evidence type="ECO:0000256" key="2">
    <source>
        <dbReference type="ARBA" id="ARBA00009237"/>
    </source>
</evidence>
<feature type="domain" description="Neurotransmitter-gated ion-channel transmembrane" evidence="14">
    <location>
        <begin position="321"/>
        <end position="565"/>
    </location>
</feature>
<dbReference type="GO" id="GO:0005886">
    <property type="term" value="C:plasma membrane"/>
    <property type="evidence" value="ECO:0007669"/>
    <property type="project" value="UniProtKB-SubCell"/>
</dbReference>
<dbReference type="SUPFAM" id="SSF63712">
    <property type="entry name" value="Nicotinic receptor ligand binding domain-like"/>
    <property type="match status" value="1"/>
</dbReference>
<evidence type="ECO:0000256" key="10">
    <source>
        <dbReference type="ARBA" id="ARBA00023286"/>
    </source>
</evidence>
<dbReference type="FunFam" id="2.70.170.10:FF:000031">
    <property type="entry name" value="AcetylCholine Receptor"/>
    <property type="match status" value="1"/>
</dbReference>
<dbReference type="Gene3D" id="1.20.58.390">
    <property type="entry name" value="Neurotransmitter-gated ion-channel transmembrane domain"/>
    <property type="match status" value="2"/>
</dbReference>
<comment type="similarity">
    <text evidence="2">Belongs to the ligand-gated ion channel (TC 1.A.9) family. Acetylcholine receptor (TC 1.A.9.1) subfamily.</text>
</comment>
<dbReference type="AlphaFoldDB" id="A0A7I4YEI0"/>
<dbReference type="InterPro" id="IPR006202">
    <property type="entry name" value="Neur_chan_lig-bd"/>
</dbReference>
<feature type="transmembrane region" description="Helical" evidence="12">
    <location>
        <begin position="350"/>
        <end position="372"/>
    </location>
</feature>
<evidence type="ECO:0000256" key="3">
    <source>
        <dbReference type="ARBA" id="ARBA00022448"/>
    </source>
</evidence>
<evidence type="ECO:0000313" key="16">
    <source>
        <dbReference type="WBParaSite" id="HCON_00079610-00001"/>
    </source>
</evidence>
<sequence>MVIIILLTLTYTECLEKFGKQISLSTSTYSYKRWYDENRQHSSELNNGLQEEYHMHLRRSLENGNATTLNRTFLAQLAEERRKFFENLNAGAFMNDQRRLVDDLLDESYYEKHVHPRVDHLKPTRINVSMSLYQILDVDEHSQSIVVNVWMVQNWYDEFLDWDPREYGMLNKTIVPYDQIWIPDTYLYNSEALERKKTESIMNAIVETGFWSNNSLGARVQLMFPAIYKLSCAMNVQWFPYDSQNCTFIISSWTHDKATIDYWAEHPTVNLKNMARNDEWEVLGFEFERIEQIFKCCANPWVLLYAHLVIRRKPLYYVINLVIPTSIITIVAITGFFTPTSTSSERDEKLYLGINTLLTMSIMMLMVCNQMPSTSSYVPLMSWYYLGIIIVIVLGTLLATIVLAIHGQKRHNRPLSRWARGLVLNRFVETFILRPPCALVDLWSEYGIVEERRLSMSKLDPLLVQQLDPISLMPPRPRAFFGSISSNMSETSSYSYTTRLATLTRQYTTQVRVREKERQSFLLKQSHHARSVKRQKMSRRCALEWEYLANVIDRVLLTMFFIVTMSLFLLLVAFDYLFTVHNHAL</sequence>
<evidence type="ECO:0000259" key="14">
    <source>
        <dbReference type="Pfam" id="PF02932"/>
    </source>
</evidence>
<keyword evidence="9" id="KW-0325">Glycoprotein</keyword>
<keyword evidence="11 12" id="KW-0407">Ion channel</keyword>
<evidence type="ECO:0000259" key="13">
    <source>
        <dbReference type="Pfam" id="PF02931"/>
    </source>
</evidence>
<keyword evidence="4 12" id="KW-0812">Transmembrane</keyword>
<dbReference type="SUPFAM" id="SSF90112">
    <property type="entry name" value="Neurotransmitter-gated ion-channel transmembrane pore"/>
    <property type="match status" value="1"/>
</dbReference>
<dbReference type="InterPro" id="IPR006201">
    <property type="entry name" value="Neur_channel"/>
</dbReference>
<keyword evidence="8 12" id="KW-0472">Membrane</keyword>
<keyword evidence="15" id="KW-1185">Reference proteome</keyword>
<feature type="transmembrane region" description="Helical" evidence="12">
    <location>
        <begin position="384"/>
        <end position="405"/>
    </location>
</feature>
<evidence type="ECO:0000256" key="11">
    <source>
        <dbReference type="ARBA" id="ARBA00023303"/>
    </source>
</evidence>
<evidence type="ECO:0000313" key="15">
    <source>
        <dbReference type="Proteomes" id="UP000025227"/>
    </source>
</evidence>
<dbReference type="GO" id="GO:0005230">
    <property type="term" value="F:extracellular ligand-gated monoatomic ion channel activity"/>
    <property type="evidence" value="ECO:0007669"/>
    <property type="project" value="InterPro"/>
</dbReference>
<evidence type="ECO:0000256" key="4">
    <source>
        <dbReference type="ARBA" id="ARBA00022692"/>
    </source>
</evidence>
<evidence type="ECO:0000256" key="12">
    <source>
        <dbReference type="RuleBase" id="RU000687"/>
    </source>
</evidence>
<proteinExistence type="inferred from homology"/>
<dbReference type="PANTHER" id="PTHR18945">
    <property type="entry name" value="NEUROTRANSMITTER GATED ION CHANNEL"/>
    <property type="match status" value="1"/>
</dbReference>
<dbReference type="InterPro" id="IPR006029">
    <property type="entry name" value="Neurotrans-gated_channel_TM"/>
</dbReference>
<dbReference type="GO" id="GO:0004888">
    <property type="term" value="F:transmembrane signaling receptor activity"/>
    <property type="evidence" value="ECO:0007669"/>
    <property type="project" value="InterPro"/>
</dbReference>
<dbReference type="Pfam" id="PF02932">
    <property type="entry name" value="Neur_chan_memb"/>
    <property type="match status" value="1"/>
</dbReference>
<evidence type="ECO:0000256" key="9">
    <source>
        <dbReference type="ARBA" id="ARBA00023180"/>
    </source>
</evidence>